<dbReference type="CDD" id="cd00383">
    <property type="entry name" value="trans_reg_C"/>
    <property type="match status" value="1"/>
</dbReference>
<feature type="DNA-binding region" description="OmpR/PhoB-type" evidence="3">
    <location>
        <begin position="7"/>
        <end position="103"/>
    </location>
</feature>
<dbReference type="PROSITE" id="PS51755">
    <property type="entry name" value="OMPR_PHOB"/>
    <property type="match status" value="1"/>
</dbReference>
<keyword evidence="1 3" id="KW-0238">DNA-binding</keyword>
<dbReference type="InterPro" id="IPR011990">
    <property type="entry name" value="TPR-like_helical_dom_sf"/>
</dbReference>
<reference evidence="6" key="1">
    <citation type="submission" date="2023-07" db="EMBL/GenBank/DDBJ databases">
        <title>Defluviimonas sediminis sp. nov., isolated from mangrove sediment.</title>
        <authorList>
            <person name="Liu L."/>
            <person name="Li J."/>
            <person name="Huang Y."/>
            <person name="Pan J."/>
            <person name="Li M."/>
        </authorList>
    </citation>
    <scope>NUCLEOTIDE SEQUENCE [LARGE SCALE GENOMIC DNA]</scope>
    <source>
        <strain evidence="6">FT324</strain>
    </source>
</reference>
<evidence type="ECO:0000313" key="5">
    <source>
        <dbReference type="EMBL" id="MCT8330803.1"/>
    </source>
</evidence>
<comment type="caution">
    <text evidence="5">The sequence shown here is derived from an EMBL/GenBank/DDBJ whole genome shotgun (WGS) entry which is preliminary data.</text>
</comment>
<accession>A0ABT2NPD7</accession>
<dbReference type="SMART" id="SM00862">
    <property type="entry name" value="Trans_reg_C"/>
    <property type="match status" value="1"/>
</dbReference>
<dbReference type="PROSITE" id="PS50005">
    <property type="entry name" value="TPR"/>
    <property type="match status" value="1"/>
</dbReference>
<dbReference type="InterPro" id="IPR016032">
    <property type="entry name" value="Sig_transdc_resp-reg_C-effctor"/>
</dbReference>
<dbReference type="Proteomes" id="UP001205601">
    <property type="component" value="Unassembled WGS sequence"/>
</dbReference>
<dbReference type="InterPro" id="IPR001867">
    <property type="entry name" value="OmpR/PhoB-type_DNA-bd"/>
</dbReference>
<feature type="repeat" description="TPR" evidence="2">
    <location>
        <begin position="339"/>
        <end position="372"/>
    </location>
</feature>
<dbReference type="RefSeq" id="WP_261496655.1">
    <property type="nucleotide sequence ID" value="NZ_JAOCQF010000002.1"/>
</dbReference>
<sequence>MTGAQLAGRMELGGSTLDLDAGTLNRDGRIIDIRAKSFALLCYMAQHAGRVLTKAELIEAVWPDVIVTDDSLTQAVRDIRLALGVQDGRLLRTVARRGYMLELTPVRPDRQDTGAHAPRIAVLPTTGVVTETDWLPFVEVLSEEIADGLTRFRDVTVLSPRVIATADTAERDLPAIVRQTRADYLVEGSVQALSGGLRLSVKLVRAEDGALVWVERFNCDACALLTQQDIVRRIVRTLSLSLELGERARTASWPTENLTAYDQVIRGRALMRHGDPSTYATARDHFERAVAENPGFGLAYSFLAWAEIASDGFGLASAATRTRAKALAQKGVELAPGEARALSLLGYVQSYLGDYISAEANIRRALALNPSSVDTVTDMVVLLLSRGRPQEALDWLSQVENSGPLPVGHEDILRFEALFMLGRYDEAARSLSRVPHPDLRQRVWMAALAAELGRPEEVRRHLDAVAEAEPDWDHLARAEQSYAYEHAADRSHMLDSIRKALALWRGDA</sequence>
<proteinExistence type="predicted"/>
<dbReference type="InterPro" id="IPR019734">
    <property type="entry name" value="TPR_rpt"/>
</dbReference>
<dbReference type="InterPro" id="IPR036388">
    <property type="entry name" value="WH-like_DNA-bd_sf"/>
</dbReference>
<keyword evidence="6" id="KW-1185">Reference proteome</keyword>
<dbReference type="SUPFAM" id="SSF48452">
    <property type="entry name" value="TPR-like"/>
    <property type="match status" value="1"/>
</dbReference>
<dbReference type="Pfam" id="PF00486">
    <property type="entry name" value="Trans_reg_C"/>
    <property type="match status" value="1"/>
</dbReference>
<evidence type="ECO:0000256" key="3">
    <source>
        <dbReference type="PROSITE-ProRule" id="PRU01091"/>
    </source>
</evidence>
<organism evidence="5 6">
    <name type="scientific">Albidovulum sediminis</name>
    <dbReference type="NCBI Taxonomy" id="3066345"/>
    <lineage>
        <taxon>Bacteria</taxon>
        <taxon>Pseudomonadati</taxon>
        <taxon>Pseudomonadota</taxon>
        <taxon>Alphaproteobacteria</taxon>
        <taxon>Rhodobacterales</taxon>
        <taxon>Paracoccaceae</taxon>
        <taxon>Albidovulum</taxon>
    </lineage>
</organism>
<name>A0ABT2NPD7_9RHOB</name>
<feature type="domain" description="OmpR/PhoB-type" evidence="4">
    <location>
        <begin position="7"/>
        <end position="103"/>
    </location>
</feature>
<evidence type="ECO:0000259" key="4">
    <source>
        <dbReference type="PROSITE" id="PS51755"/>
    </source>
</evidence>
<dbReference type="Gene3D" id="1.25.40.10">
    <property type="entry name" value="Tetratricopeptide repeat domain"/>
    <property type="match status" value="1"/>
</dbReference>
<evidence type="ECO:0000256" key="2">
    <source>
        <dbReference type="PROSITE-ProRule" id="PRU00339"/>
    </source>
</evidence>
<protein>
    <submittedName>
        <fullName evidence="5">Winged helix-turn-helix domain-containing protein</fullName>
    </submittedName>
</protein>
<dbReference type="EMBL" id="JAOCQF010000002">
    <property type="protein sequence ID" value="MCT8330803.1"/>
    <property type="molecule type" value="Genomic_DNA"/>
</dbReference>
<dbReference type="Gene3D" id="1.10.10.10">
    <property type="entry name" value="Winged helix-like DNA-binding domain superfamily/Winged helix DNA-binding domain"/>
    <property type="match status" value="1"/>
</dbReference>
<evidence type="ECO:0000313" key="6">
    <source>
        <dbReference type="Proteomes" id="UP001205601"/>
    </source>
</evidence>
<dbReference type="SUPFAM" id="SSF46894">
    <property type="entry name" value="C-terminal effector domain of the bipartite response regulators"/>
    <property type="match status" value="1"/>
</dbReference>
<gene>
    <name evidence="5" type="ORF">N5I32_14870</name>
</gene>
<evidence type="ECO:0000256" key="1">
    <source>
        <dbReference type="ARBA" id="ARBA00023125"/>
    </source>
</evidence>
<dbReference type="SMART" id="SM00028">
    <property type="entry name" value="TPR"/>
    <property type="match status" value="2"/>
</dbReference>
<keyword evidence="2" id="KW-0802">TPR repeat</keyword>